<dbReference type="GO" id="GO:0006281">
    <property type="term" value="P:DNA repair"/>
    <property type="evidence" value="ECO:0007669"/>
    <property type="project" value="UniProtKB-KW"/>
</dbReference>
<dbReference type="PANTHER" id="PTHR15272:SF0">
    <property type="entry name" value="CHROMATIN ASSEMBLY FACTOR 1 SUBUNIT A"/>
    <property type="match status" value="1"/>
</dbReference>
<feature type="domain" description="Chromatin assembly factor 1 subunit A dimerization" evidence="6">
    <location>
        <begin position="351"/>
        <end position="425"/>
    </location>
</feature>
<gene>
    <name evidence="8" type="ORF">K491DRAFT_557154</name>
</gene>
<evidence type="ECO:0000256" key="2">
    <source>
        <dbReference type="ARBA" id="ARBA00022763"/>
    </source>
</evidence>
<evidence type="ECO:0000256" key="4">
    <source>
        <dbReference type="ARBA" id="ARBA00023242"/>
    </source>
</evidence>
<dbReference type="EMBL" id="MU004430">
    <property type="protein sequence ID" value="KAF2651285.1"/>
    <property type="molecule type" value="Genomic_DNA"/>
</dbReference>
<evidence type="ECO:0000259" key="6">
    <source>
        <dbReference type="Pfam" id="PF12253"/>
    </source>
</evidence>
<feature type="region of interest" description="Disordered" evidence="5">
    <location>
        <begin position="536"/>
        <end position="564"/>
    </location>
</feature>
<organism evidence="8 9">
    <name type="scientific">Lophiostoma macrostomum CBS 122681</name>
    <dbReference type="NCBI Taxonomy" id="1314788"/>
    <lineage>
        <taxon>Eukaryota</taxon>
        <taxon>Fungi</taxon>
        <taxon>Dikarya</taxon>
        <taxon>Ascomycota</taxon>
        <taxon>Pezizomycotina</taxon>
        <taxon>Dothideomycetes</taxon>
        <taxon>Pleosporomycetidae</taxon>
        <taxon>Pleosporales</taxon>
        <taxon>Lophiostomataceae</taxon>
        <taxon>Lophiostoma</taxon>
    </lineage>
</organism>
<sequence>ETPQVVLSQPQKRPFEDDAALPVSTPKNEPLHSDVDSPLTVLSTIASPSPLKSSVLQTTAPASSNSSVAGDVPVTANAPVVSSSASQPAKRRKLTVREKEEQRLEKEAKEKAKAEKKAQKEAEDKAKADQKAQKDEEKRQKDEEKRKKNEEREEKKRAKEFEQQQKEEEKRKKERSQMRLNAFFTKPKAGAGASVNASVESTHMAAPAPDSLLLTPDVSMQDADPIFVSPQKSIIRKAKNDYDRYFLPFQLPSRAIVAPQNRFMEDPRKLAVAQTRLDQLLSEKDVSMEPMDSRSLKANFSARGPRGLPIPSVVDIVERINGSSDKPIDLTQEGRQASEDPLELLEEVPMKYLHFPEDVRPPYYGTYTKPHTAHEASKLARNPLSRTLHEADYDYDSELEWEEPEEGEDLDSEGGDDLDEDGDDDMEGFLDDEDDPQLKRRLLSGDLVPVTTGLCWEDSRGFSRLNDGSDAISTEFKDFRMGFLLEPQPHAIDPFSTAYWAPEPAPAGIVFPVSTKEMTINSLMQPLRIPLTQRPANGMLNTLNSSPSPSSATSKAAKPPKRLIPSDQIPQFKQEVEGSDLTKIALIEGLKKKFPKLPKDALSNTLSAVAARVGAKEVDKRWVL</sequence>
<feature type="region of interest" description="Disordered" evidence="5">
    <location>
        <begin position="49"/>
        <end position="196"/>
    </location>
</feature>
<feature type="compositionally biased region" description="Low complexity" evidence="5">
    <location>
        <begin position="545"/>
        <end position="557"/>
    </location>
</feature>
<keyword evidence="9" id="KW-1185">Reference proteome</keyword>
<dbReference type="AlphaFoldDB" id="A0A6A6SU50"/>
<name>A0A6A6SU50_9PLEO</name>
<dbReference type="Pfam" id="PF12253">
    <property type="entry name" value="CAF1A_dimeriz"/>
    <property type="match status" value="1"/>
</dbReference>
<feature type="compositionally biased region" description="Basic and acidic residues" evidence="5">
    <location>
        <begin position="95"/>
        <end position="177"/>
    </location>
</feature>
<feature type="non-terminal residue" evidence="8">
    <location>
        <position position="624"/>
    </location>
</feature>
<reference evidence="8" key="1">
    <citation type="journal article" date="2020" name="Stud. Mycol.">
        <title>101 Dothideomycetes genomes: a test case for predicting lifestyles and emergence of pathogens.</title>
        <authorList>
            <person name="Haridas S."/>
            <person name="Albert R."/>
            <person name="Binder M."/>
            <person name="Bloem J."/>
            <person name="Labutti K."/>
            <person name="Salamov A."/>
            <person name="Andreopoulos B."/>
            <person name="Baker S."/>
            <person name="Barry K."/>
            <person name="Bills G."/>
            <person name="Bluhm B."/>
            <person name="Cannon C."/>
            <person name="Castanera R."/>
            <person name="Culley D."/>
            <person name="Daum C."/>
            <person name="Ezra D."/>
            <person name="Gonzalez J."/>
            <person name="Henrissat B."/>
            <person name="Kuo A."/>
            <person name="Liang C."/>
            <person name="Lipzen A."/>
            <person name="Lutzoni F."/>
            <person name="Magnuson J."/>
            <person name="Mondo S."/>
            <person name="Nolan M."/>
            <person name="Ohm R."/>
            <person name="Pangilinan J."/>
            <person name="Park H.-J."/>
            <person name="Ramirez L."/>
            <person name="Alfaro M."/>
            <person name="Sun H."/>
            <person name="Tritt A."/>
            <person name="Yoshinaga Y."/>
            <person name="Zwiers L.-H."/>
            <person name="Turgeon B."/>
            <person name="Goodwin S."/>
            <person name="Spatafora J."/>
            <person name="Crous P."/>
            <person name="Grigoriev I."/>
        </authorList>
    </citation>
    <scope>NUCLEOTIDE SEQUENCE</scope>
    <source>
        <strain evidence="8">CBS 122681</strain>
    </source>
</reference>
<dbReference type="PANTHER" id="PTHR15272">
    <property type="entry name" value="CHROMATIN ASSEMBLY FACTOR 1 SUBUNIT A CAF-1 SUBUNIT A"/>
    <property type="match status" value="1"/>
</dbReference>
<feature type="region of interest" description="Disordered" evidence="5">
    <location>
        <begin position="397"/>
        <end position="437"/>
    </location>
</feature>
<feature type="compositionally biased region" description="Polar residues" evidence="5">
    <location>
        <begin position="1"/>
        <end position="11"/>
    </location>
</feature>
<comment type="subcellular location">
    <subcellularLocation>
        <location evidence="1">Nucleus</location>
    </subcellularLocation>
</comment>
<proteinExistence type="predicted"/>
<evidence type="ECO:0000256" key="1">
    <source>
        <dbReference type="ARBA" id="ARBA00004123"/>
    </source>
</evidence>
<dbReference type="Proteomes" id="UP000799324">
    <property type="component" value="Unassembled WGS sequence"/>
</dbReference>
<feature type="compositionally biased region" description="Polar residues" evidence="5">
    <location>
        <begin position="49"/>
        <end position="68"/>
    </location>
</feature>
<keyword evidence="2" id="KW-0227">DNA damage</keyword>
<dbReference type="Pfam" id="PF21796">
    <property type="entry name" value="Cac1_C"/>
    <property type="match status" value="1"/>
</dbReference>
<evidence type="ECO:0000313" key="9">
    <source>
        <dbReference type="Proteomes" id="UP000799324"/>
    </source>
</evidence>
<evidence type="ECO:0000256" key="3">
    <source>
        <dbReference type="ARBA" id="ARBA00023204"/>
    </source>
</evidence>
<evidence type="ECO:0000256" key="5">
    <source>
        <dbReference type="SAM" id="MobiDB-lite"/>
    </source>
</evidence>
<dbReference type="InterPro" id="IPR048800">
    <property type="entry name" value="Cac1-like_C"/>
</dbReference>
<accession>A0A6A6SU50</accession>
<dbReference type="GO" id="GO:0006334">
    <property type="term" value="P:nucleosome assembly"/>
    <property type="evidence" value="ECO:0007669"/>
    <property type="project" value="TreeGrafter"/>
</dbReference>
<evidence type="ECO:0008006" key="10">
    <source>
        <dbReference type="Google" id="ProtNLM"/>
    </source>
</evidence>
<dbReference type="OrthoDB" id="79480at2759"/>
<feature type="compositionally biased region" description="Low complexity" evidence="5">
    <location>
        <begin position="72"/>
        <end position="88"/>
    </location>
</feature>
<protein>
    <recommendedName>
        <fullName evidence="10">Chromatin assembly factor 1 subunit A</fullName>
    </recommendedName>
</protein>
<keyword evidence="4" id="KW-0539">Nucleus</keyword>
<feature type="region of interest" description="Disordered" evidence="5">
    <location>
        <begin position="1"/>
        <end position="36"/>
    </location>
</feature>
<evidence type="ECO:0000259" key="7">
    <source>
        <dbReference type="Pfam" id="PF21796"/>
    </source>
</evidence>
<feature type="domain" description="Chromatin assembly factor 1 subunit Cac1-like C-terminal" evidence="7">
    <location>
        <begin position="570"/>
        <end position="624"/>
    </location>
</feature>
<keyword evidence="3" id="KW-0234">DNA repair</keyword>
<evidence type="ECO:0000313" key="8">
    <source>
        <dbReference type="EMBL" id="KAF2651285.1"/>
    </source>
</evidence>
<dbReference type="GO" id="GO:0005634">
    <property type="term" value="C:nucleus"/>
    <property type="evidence" value="ECO:0007669"/>
    <property type="project" value="UniProtKB-SubCell"/>
</dbReference>
<feature type="non-terminal residue" evidence="8">
    <location>
        <position position="1"/>
    </location>
</feature>
<feature type="compositionally biased region" description="Acidic residues" evidence="5">
    <location>
        <begin position="397"/>
        <end position="435"/>
    </location>
</feature>
<dbReference type="GO" id="GO:0033186">
    <property type="term" value="C:CAF-1 complex"/>
    <property type="evidence" value="ECO:0007669"/>
    <property type="project" value="TreeGrafter"/>
</dbReference>
<dbReference type="InterPro" id="IPR022043">
    <property type="entry name" value="CAF1A_DD"/>
</dbReference>